<dbReference type="EMBL" id="JACBZP010000001">
    <property type="protein sequence ID" value="NYI65747.1"/>
    <property type="molecule type" value="Genomic_DNA"/>
</dbReference>
<dbReference type="PROSITE" id="PS00211">
    <property type="entry name" value="ABC_TRANSPORTER_1"/>
    <property type="match status" value="1"/>
</dbReference>
<dbReference type="SMART" id="SM00382">
    <property type="entry name" value="AAA"/>
    <property type="match status" value="1"/>
</dbReference>
<dbReference type="PANTHER" id="PTHR42734">
    <property type="entry name" value="METAL TRANSPORT SYSTEM ATP-BINDING PROTEIN TM_0124-RELATED"/>
    <property type="match status" value="1"/>
</dbReference>
<protein>
    <submittedName>
        <fullName evidence="7">Zinc/manganese transport system ATP-binding protein</fullName>
    </submittedName>
</protein>
<reference evidence="7 8" key="1">
    <citation type="submission" date="2020-07" db="EMBL/GenBank/DDBJ databases">
        <title>Sequencing the genomes of 1000 actinobacteria strains.</title>
        <authorList>
            <person name="Klenk H.-P."/>
        </authorList>
    </citation>
    <scope>NUCLEOTIDE SEQUENCE [LARGE SCALE GENOMIC DNA]</scope>
    <source>
        <strain evidence="7 8">DSM 26341</strain>
    </source>
</reference>
<keyword evidence="8" id="KW-1185">Reference proteome</keyword>
<dbReference type="InterPro" id="IPR003439">
    <property type="entry name" value="ABC_transporter-like_ATP-bd"/>
</dbReference>
<comment type="similarity">
    <text evidence="1">Belongs to the ABC transporter superfamily.</text>
</comment>
<evidence type="ECO:0000259" key="6">
    <source>
        <dbReference type="PROSITE" id="PS50893"/>
    </source>
</evidence>
<gene>
    <name evidence="7" type="ORF">BJY26_000053</name>
</gene>
<evidence type="ECO:0000256" key="3">
    <source>
        <dbReference type="ARBA" id="ARBA00022741"/>
    </source>
</evidence>
<dbReference type="InterPro" id="IPR017871">
    <property type="entry name" value="ABC_transporter-like_CS"/>
</dbReference>
<dbReference type="GO" id="GO:0005524">
    <property type="term" value="F:ATP binding"/>
    <property type="evidence" value="ECO:0007669"/>
    <property type="project" value="UniProtKB-KW"/>
</dbReference>
<evidence type="ECO:0000256" key="4">
    <source>
        <dbReference type="ARBA" id="ARBA00022840"/>
    </source>
</evidence>
<dbReference type="PANTHER" id="PTHR42734:SF5">
    <property type="entry name" value="IRON TRANSPORT SYSTEM ATP-BINDING PROTEIN HI_0361-RELATED"/>
    <property type="match status" value="1"/>
</dbReference>
<dbReference type="InterPro" id="IPR027417">
    <property type="entry name" value="P-loop_NTPase"/>
</dbReference>
<keyword evidence="3" id="KW-0547">Nucleotide-binding</keyword>
<evidence type="ECO:0000256" key="2">
    <source>
        <dbReference type="ARBA" id="ARBA00022448"/>
    </source>
</evidence>
<sequence length="299" mass="31956">MSGLSTWAPGHGDPQDDARERRSGVRNASRGDDARPEPAIKLDGAGLTFGRRTLWHDVSFDVQPGEFLAVLGPNGSGKTSLIKVLLGKQGLSAGTAEIAGRPARSGNPNVGYVPQQKQLDFHTPLRGRDLVRMGLDGHRWGIGRRSRAITAKIDGLLDAVGATSFADAPVGMLSGGEQQRLRIAQALAGDPSVLLCDEPLLSLDLHHQRVVSSLIDRERIARNTAVLFVTHEVNPVLGLVDRILYLVGGRFRIGTPAEVMTTETLSELYGSKVEVFNVGGRLVIVGAEDNHAHHVGAGE</sequence>
<evidence type="ECO:0000313" key="7">
    <source>
        <dbReference type="EMBL" id="NYI65747.1"/>
    </source>
</evidence>
<evidence type="ECO:0000313" key="8">
    <source>
        <dbReference type="Proteomes" id="UP000539111"/>
    </source>
</evidence>
<keyword evidence="4 7" id="KW-0067">ATP-binding</keyword>
<dbReference type="Gene3D" id="3.40.50.300">
    <property type="entry name" value="P-loop containing nucleotide triphosphate hydrolases"/>
    <property type="match status" value="1"/>
</dbReference>
<dbReference type="SUPFAM" id="SSF52540">
    <property type="entry name" value="P-loop containing nucleoside triphosphate hydrolases"/>
    <property type="match status" value="1"/>
</dbReference>
<feature type="compositionally biased region" description="Basic and acidic residues" evidence="5">
    <location>
        <begin position="13"/>
        <end position="40"/>
    </location>
</feature>
<organism evidence="7 8">
    <name type="scientific">Spelaeicoccus albus</name>
    <dbReference type="NCBI Taxonomy" id="1280376"/>
    <lineage>
        <taxon>Bacteria</taxon>
        <taxon>Bacillati</taxon>
        <taxon>Actinomycetota</taxon>
        <taxon>Actinomycetes</taxon>
        <taxon>Micrococcales</taxon>
        <taxon>Brevibacteriaceae</taxon>
        <taxon>Spelaeicoccus</taxon>
    </lineage>
</organism>
<dbReference type="InterPro" id="IPR003593">
    <property type="entry name" value="AAA+_ATPase"/>
</dbReference>
<name>A0A7Z0A7C1_9MICO</name>
<evidence type="ECO:0000256" key="1">
    <source>
        <dbReference type="ARBA" id="ARBA00005417"/>
    </source>
</evidence>
<comment type="caution">
    <text evidence="7">The sequence shown here is derived from an EMBL/GenBank/DDBJ whole genome shotgun (WGS) entry which is preliminary data.</text>
</comment>
<dbReference type="RefSeq" id="WP_179424672.1">
    <property type="nucleotide sequence ID" value="NZ_JACBZP010000001.1"/>
</dbReference>
<dbReference type="GO" id="GO:0016887">
    <property type="term" value="F:ATP hydrolysis activity"/>
    <property type="evidence" value="ECO:0007669"/>
    <property type="project" value="InterPro"/>
</dbReference>
<dbReference type="Proteomes" id="UP000539111">
    <property type="component" value="Unassembled WGS sequence"/>
</dbReference>
<dbReference type="PROSITE" id="PS50893">
    <property type="entry name" value="ABC_TRANSPORTER_2"/>
    <property type="match status" value="1"/>
</dbReference>
<dbReference type="Pfam" id="PF00005">
    <property type="entry name" value="ABC_tran"/>
    <property type="match status" value="1"/>
</dbReference>
<dbReference type="AlphaFoldDB" id="A0A7Z0A7C1"/>
<evidence type="ECO:0000256" key="5">
    <source>
        <dbReference type="SAM" id="MobiDB-lite"/>
    </source>
</evidence>
<feature type="region of interest" description="Disordered" evidence="5">
    <location>
        <begin position="1"/>
        <end position="41"/>
    </location>
</feature>
<dbReference type="InterPro" id="IPR050153">
    <property type="entry name" value="Metal_Ion_Import_ABC"/>
</dbReference>
<keyword evidence="2" id="KW-0813">Transport</keyword>
<proteinExistence type="inferred from homology"/>
<accession>A0A7Z0A7C1</accession>
<feature type="domain" description="ABC transporter" evidence="6">
    <location>
        <begin position="40"/>
        <end position="273"/>
    </location>
</feature>